<protein>
    <submittedName>
        <fullName evidence="2">Uncharacterized protein</fullName>
    </submittedName>
</protein>
<name>A0A1L9RVR9_ASPWE</name>
<dbReference type="Proteomes" id="UP000184383">
    <property type="component" value="Unassembled WGS sequence"/>
</dbReference>
<feature type="compositionally biased region" description="Basic and acidic residues" evidence="1">
    <location>
        <begin position="1"/>
        <end position="15"/>
    </location>
</feature>
<sequence>MEEQKEKKWKNEKGRRNNNQGQSLDIGKVGKVGGKKRRGEEEREREGEGRRRNGR</sequence>
<feature type="region of interest" description="Disordered" evidence="1">
    <location>
        <begin position="1"/>
        <end position="55"/>
    </location>
</feature>
<dbReference type="RefSeq" id="XP_040692706.1">
    <property type="nucleotide sequence ID" value="XM_040834538.1"/>
</dbReference>
<gene>
    <name evidence="2" type="ORF">ASPWEDRAFT_36743</name>
</gene>
<proteinExistence type="predicted"/>
<dbReference type="EMBL" id="KV878210">
    <property type="protein sequence ID" value="OJJ39030.1"/>
    <property type="molecule type" value="Genomic_DNA"/>
</dbReference>
<accession>A0A1L9RVR9</accession>
<organism evidence="2 3">
    <name type="scientific">Aspergillus wentii DTO 134E9</name>
    <dbReference type="NCBI Taxonomy" id="1073089"/>
    <lineage>
        <taxon>Eukaryota</taxon>
        <taxon>Fungi</taxon>
        <taxon>Dikarya</taxon>
        <taxon>Ascomycota</taxon>
        <taxon>Pezizomycotina</taxon>
        <taxon>Eurotiomycetes</taxon>
        <taxon>Eurotiomycetidae</taxon>
        <taxon>Eurotiales</taxon>
        <taxon>Aspergillaceae</taxon>
        <taxon>Aspergillus</taxon>
        <taxon>Aspergillus subgen. Cremei</taxon>
    </lineage>
</organism>
<reference evidence="3" key="1">
    <citation type="journal article" date="2017" name="Genome Biol.">
        <title>Comparative genomics reveals high biological diversity and specific adaptations in the industrially and medically important fungal genus Aspergillus.</title>
        <authorList>
            <person name="de Vries R.P."/>
            <person name="Riley R."/>
            <person name="Wiebenga A."/>
            <person name="Aguilar-Osorio G."/>
            <person name="Amillis S."/>
            <person name="Uchima C.A."/>
            <person name="Anderluh G."/>
            <person name="Asadollahi M."/>
            <person name="Askin M."/>
            <person name="Barry K."/>
            <person name="Battaglia E."/>
            <person name="Bayram O."/>
            <person name="Benocci T."/>
            <person name="Braus-Stromeyer S.A."/>
            <person name="Caldana C."/>
            <person name="Canovas D."/>
            <person name="Cerqueira G.C."/>
            <person name="Chen F."/>
            <person name="Chen W."/>
            <person name="Choi C."/>
            <person name="Clum A."/>
            <person name="Dos Santos R.A."/>
            <person name="Damasio A.R."/>
            <person name="Diallinas G."/>
            <person name="Emri T."/>
            <person name="Fekete E."/>
            <person name="Flipphi M."/>
            <person name="Freyberg S."/>
            <person name="Gallo A."/>
            <person name="Gournas C."/>
            <person name="Habgood R."/>
            <person name="Hainaut M."/>
            <person name="Harispe M.L."/>
            <person name="Henrissat B."/>
            <person name="Hilden K.S."/>
            <person name="Hope R."/>
            <person name="Hossain A."/>
            <person name="Karabika E."/>
            <person name="Karaffa L."/>
            <person name="Karanyi Z."/>
            <person name="Krasevec N."/>
            <person name="Kuo A."/>
            <person name="Kusch H."/>
            <person name="LaButti K."/>
            <person name="Lagendijk E.L."/>
            <person name="Lapidus A."/>
            <person name="Levasseur A."/>
            <person name="Lindquist E."/>
            <person name="Lipzen A."/>
            <person name="Logrieco A.F."/>
            <person name="MacCabe A."/>
            <person name="Maekelae M.R."/>
            <person name="Malavazi I."/>
            <person name="Melin P."/>
            <person name="Meyer V."/>
            <person name="Mielnichuk N."/>
            <person name="Miskei M."/>
            <person name="Molnar A.P."/>
            <person name="Mule G."/>
            <person name="Ngan C.Y."/>
            <person name="Orejas M."/>
            <person name="Orosz E."/>
            <person name="Ouedraogo J.P."/>
            <person name="Overkamp K.M."/>
            <person name="Park H.-S."/>
            <person name="Perrone G."/>
            <person name="Piumi F."/>
            <person name="Punt P.J."/>
            <person name="Ram A.F."/>
            <person name="Ramon A."/>
            <person name="Rauscher S."/>
            <person name="Record E."/>
            <person name="Riano-Pachon D.M."/>
            <person name="Robert V."/>
            <person name="Roehrig J."/>
            <person name="Ruller R."/>
            <person name="Salamov A."/>
            <person name="Salih N.S."/>
            <person name="Samson R.A."/>
            <person name="Sandor E."/>
            <person name="Sanguinetti M."/>
            <person name="Schuetze T."/>
            <person name="Sepcic K."/>
            <person name="Shelest E."/>
            <person name="Sherlock G."/>
            <person name="Sophianopoulou V."/>
            <person name="Squina F.M."/>
            <person name="Sun H."/>
            <person name="Susca A."/>
            <person name="Todd R.B."/>
            <person name="Tsang A."/>
            <person name="Unkles S.E."/>
            <person name="van de Wiele N."/>
            <person name="van Rossen-Uffink D."/>
            <person name="Oliveira J.V."/>
            <person name="Vesth T.C."/>
            <person name="Visser J."/>
            <person name="Yu J.-H."/>
            <person name="Zhou M."/>
            <person name="Andersen M.R."/>
            <person name="Archer D.B."/>
            <person name="Baker S.E."/>
            <person name="Benoit I."/>
            <person name="Brakhage A.A."/>
            <person name="Braus G.H."/>
            <person name="Fischer R."/>
            <person name="Frisvad J.C."/>
            <person name="Goldman G.H."/>
            <person name="Houbraken J."/>
            <person name="Oakley B."/>
            <person name="Pocsi I."/>
            <person name="Scazzocchio C."/>
            <person name="Seiboth B."/>
            <person name="vanKuyk P.A."/>
            <person name="Wortman J."/>
            <person name="Dyer P.S."/>
            <person name="Grigoriev I.V."/>
        </authorList>
    </citation>
    <scope>NUCLEOTIDE SEQUENCE [LARGE SCALE GENOMIC DNA]</scope>
    <source>
        <strain evidence="3">DTO 134E9</strain>
    </source>
</reference>
<keyword evidence="3" id="KW-1185">Reference proteome</keyword>
<evidence type="ECO:0000313" key="3">
    <source>
        <dbReference type="Proteomes" id="UP000184383"/>
    </source>
</evidence>
<dbReference type="AlphaFoldDB" id="A0A1L9RVR9"/>
<dbReference type="GeneID" id="63750386"/>
<dbReference type="VEuPathDB" id="FungiDB:ASPWEDRAFT_36743"/>
<evidence type="ECO:0000256" key="1">
    <source>
        <dbReference type="SAM" id="MobiDB-lite"/>
    </source>
</evidence>
<evidence type="ECO:0000313" key="2">
    <source>
        <dbReference type="EMBL" id="OJJ39030.1"/>
    </source>
</evidence>
<feature type="compositionally biased region" description="Basic and acidic residues" evidence="1">
    <location>
        <begin position="38"/>
        <end position="55"/>
    </location>
</feature>